<proteinExistence type="predicted"/>
<reference evidence="1" key="1">
    <citation type="submission" date="2020-05" db="EMBL/GenBank/DDBJ databases">
        <title>Large-scale comparative analyses of tick genomes elucidate their genetic diversity and vector capacities.</title>
        <authorList>
            <person name="Jia N."/>
            <person name="Wang J."/>
            <person name="Shi W."/>
            <person name="Du L."/>
            <person name="Sun Y."/>
            <person name="Zhan W."/>
            <person name="Jiang J."/>
            <person name="Wang Q."/>
            <person name="Zhang B."/>
            <person name="Ji P."/>
            <person name="Sakyi L.B."/>
            <person name="Cui X."/>
            <person name="Yuan T."/>
            <person name="Jiang B."/>
            <person name="Yang W."/>
            <person name="Lam T.T.-Y."/>
            <person name="Chang Q."/>
            <person name="Ding S."/>
            <person name="Wang X."/>
            <person name="Zhu J."/>
            <person name="Ruan X."/>
            <person name="Zhao L."/>
            <person name="Wei J."/>
            <person name="Que T."/>
            <person name="Du C."/>
            <person name="Cheng J."/>
            <person name="Dai P."/>
            <person name="Han X."/>
            <person name="Huang E."/>
            <person name="Gao Y."/>
            <person name="Liu J."/>
            <person name="Shao H."/>
            <person name="Ye R."/>
            <person name="Li L."/>
            <person name="Wei W."/>
            <person name="Wang X."/>
            <person name="Wang C."/>
            <person name="Yang T."/>
            <person name="Huo Q."/>
            <person name="Li W."/>
            <person name="Guo W."/>
            <person name="Chen H."/>
            <person name="Zhou L."/>
            <person name="Ni X."/>
            <person name="Tian J."/>
            <person name="Zhou Y."/>
            <person name="Sheng Y."/>
            <person name="Liu T."/>
            <person name="Pan Y."/>
            <person name="Xia L."/>
            <person name="Li J."/>
            <person name="Zhao F."/>
            <person name="Cao W."/>
        </authorList>
    </citation>
    <scope>NUCLEOTIDE SEQUENCE</scope>
    <source>
        <strain evidence="1">Dsil-2018</strain>
    </source>
</reference>
<name>A0ACB8DVV5_DERSI</name>
<protein>
    <submittedName>
        <fullName evidence="1">Uncharacterized protein</fullName>
    </submittedName>
</protein>
<comment type="caution">
    <text evidence="1">The sequence shown here is derived from an EMBL/GenBank/DDBJ whole genome shotgun (WGS) entry which is preliminary data.</text>
</comment>
<sequence length="618" mass="70331">MVRGLVKHDYSTLPDEVWLKILVHLDARSLLAMEVSSLRFRDIVHDSVVSHKVRCSPNVGIQTIRAFFTPKRVPFIKQLVLDNCLMTDPHYIMHCASVCTNLTYLSCIGCQVNPIAIRRLITTPQSSLERIEWSLCGPNVYADVLWKIRNIIAEEQEVFAESLRYMYVEVSKVDPDSQILYYIMARCSALEDVHIHITGGDHYRSIDLWGWIVGDLVKIYRFTYSQEEITSRQIRCPYTRFVGNIHPNIQFKIAASLLGNTVINTRPNGGINCMFLSDVLQDSAAIWSFKQLVLAIKEASSSSAEQLAFASRQRCWSVLRSLTLTLVPPGRHCRLPVFDANFVNPLRSLLASCRAVTELNLTSFHFSTDVNCCGILATNLPMLQALALAPCGINYERSVDRLATGCFRLEELDVRVSRDGASGFCKACELPLHISERSMASLQQRSQLKRLSLCDIQHIASLDFLRACRLLELRIFAVSWNDDKSYRGIGRLLCANPNLRSFTYEYNRLHFHCKEFRREIMRAKHLRIMSLYSEQRTDVPVIRELIEELTSNMPCLEALHLHYTAMNGTEVPLSWLVNERGLGANTRGVTLAGKPCVFCDRSTYIGLAHVRNRSDARF</sequence>
<dbReference type="Proteomes" id="UP000821865">
    <property type="component" value="Chromosome 1"/>
</dbReference>
<organism evidence="1 2">
    <name type="scientific">Dermacentor silvarum</name>
    <name type="common">Tick</name>
    <dbReference type="NCBI Taxonomy" id="543639"/>
    <lineage>
        <taxon>Eukaryota</taxon>
        <taxon>Metazoa</taxon>
        <taxon>Ecdysozoa</taxon>
        <taxon>Arthropoda</taxon>
        <taxon>Chelicerata</taxon>
        <taxon>Arachnida</taxon>
        <taxon>Acari</taxon>
        <taxon>Parasitiformes</taxon>
        <taxon>Ixodida</taxon>
        <taxon>Ixodoidea</taxon>
        <taxon>Ixodidae</taxon>
        <taxon>Rhipicephalinae</taxon>
        <taxon>Dermacentor</taxon>
    </lineage>
</organism>
<gene>
    <name evidence="1" type="ORF">HPB49_006328</name>
</gene>
<evidence type="ECO:0000313" key="1">
    <source>
        <dbReference type="EMBL" id="KAH7978664.1"/>
    </source>
</evidence>
<evidence type="ECO:0000313" key="2">
    <source>
        <dbReference type="Proteomes" id="UP000821865"/>
    </source>
</evidence>
<dbReference type="EMBL" id="CM023470">
    <property type="protein sequence ID" value="KAH7978664.1"/>
    <property type="molecule type" value="Genomic_DNA"/>
</dbReference>
<keyword evidence="2" id="KW-1185">Reference proteome</keyword>
<accession>A0ACB8DVV5</accession>